<comment type="caution">
    <text evidence="2">The sequence shown here is derived from an EMBL/GenBank/DDBJ whole genome shotgun (WGS) entry which is preliminary data.</text>
</comment>
<gene>
    <name evidence="2" type="ORF">EBQ34_13230</name>
</gene>
<dbReference type="PANTHER" id="PTHR43194">
    <property type="entry name" value="HYDROLASE ALPHA/BETA FOLD FAMILY"/>
    <property type="match status" value="1"/>
</dbReference>
<name>A0A3M6R2M3_9BURK</name>
<feature type="domain" description="AB hydrolase-1" evidence="1">
    <location>
        <begin position="28"/>
        <end position="260"/>
    </location>
</feature>
<protein>
    <submittedName>
        <fullName evidence="2">Alpha/beta fold hydrolase</fullName>
    </submittedName>
</protein>
<dbReference type="Gene3D" id="3.40.50.1820">
    <property type="entry name" value="alpha/beta hydrolase"/>
    <property type="match status" value="1"/>
</dbReference>
<evidence type="ECO:0000313" key="2">
    <source>
        <dbReference type="EMBL" id="RMX09487.1"/>
    </source>
</evidence>
<reference evidence="2 3" key="1">
    <citation type="submission" date="2018-10" db="EMBL/GenBank/DDBJ databases">
        <title>Comamonadaceae CDC group NO-1 genome sequencing and assembly.</title>
        <authorList>
            <person name="Bernier A.-M."/>
            <person name="Bernard K."/>
        </authorList>
    </citation>
    <scope>NUCLEOTIDE SEQUENCE [LARGE SCALE GENOMIC DNA]</scope>
    <source>
        <strain evidence="2 3">NML180582</strain>
    </source>
</reference>
<dbReference type="PRINTS" id="PR00111">
    <property type="entry name" value="ABHYDROLASE"/>
</dbReference>
<dbReference type="EMBL" id="RDQJ01000029">
    <property type="protein sequence ID" value="RMX09487.1"/>
    <property type="molecule type" value="Genomic_DNA"/>
</dbReference>
<dbReference type="SUPFAM" id="SSF53474">
    <property type="entry name" value="alpha/beta-Hydrolases"/>
    <property type="match status" value="1"/>
</dbReference>
<dbReference type="OrthoDB" id="2086224at2"/>
<dbReference type="InterPro" id="IPR000073">
    <property type="entry name" value="AB_hydrolase_1"/>
</dbReference>
<proteinExistence type="predicted"/>
<dbReference type="InterPro" id="IPR050228">
    <property type="entry name" value="Carboxylesterase_BioH"/>
</dbReference>
<sequence>MTTSTIPVPSLAPSPALPPASALPILLVPGLACSPALFAPQLPTLWRHGPVTLAQTTAHDSMAEMARAILRDAPPRFVLMGLSMGGYIAFEILRQAPDRVAALAILDSSARADSEEARALRLRVMELARQDKLALAIELNFPRSVHASRADDEALRALVQAMAQDTGVAAYLRQQTAIMQRCDSRPSLAQIRCPSLVLVGAEDQLTPPALAEEIHAALLAGDQARQASGRGAAAAPLRQLHIVAQCGHLSTLEQPALVAHILDRWLLALRRQG</sequence>
<dbReference type="Proteomes" id="UP000275180">
    <property type="component" value="Unassembled WGS sequence"/>
</dbReference>
<dbReference type="PANTHER" id="PTHR43194:SF2">
    <property type="entry name" value="PEROXISOMAL MEMBRANE PROTEIN LPX1"/>
    <property type="match status" value="1"/>
</dbReference>
<accession>A0A3M6R2M3</accession>
<dbReference type="RefSeq" id="WP_122245847.1">
    <property type="nucleotide sequence ID" value="NZ_RDQJ01000029.1"/>
</dbReference>
<keyword evidence="2" id="KW-0378">Hydrolase</keyword>
<evidence type="ECO:0000313" key="3">
    <source>
        <dbReference type="Proteomes" id="UP000275180"/>
    </source>
</evidence>
<evidence type="ECO:0000259" key="1">
    <source>
        <dbReference type="Pfam" id="PF12697"/>
    </source>
</evidence>
<dbReference type="AlphaFoldDB" id="A0A3M6R2M3"/>
<dbReference type="GO" id="GO:0016787">
    <property type="term" value="F:hydrolase activity"/>
    <property type="evidence" value="ECO:0007669"/>
    <property type="project" value="UniProtKB-KW"/>
</dbReference>
<organism evidence="2 3">
    <name type="scientific">Vandammella animalimorsus</name>
    <dbReference type="NCBI Taxonomy" id="2029117"/>
    <lineage>
        <taxon>Bacteria</taxon>
        <taxon>Pseudomonadati</taxon>
        <taxon>Pseudomonadota</taxon>
        <taxon>Betaproteobacteria</taxon>
        <taxon>Burkholderiales</taxon>
        <taxon>Comamonadaceae</taxon>
        <taxon>Vandammella</taxon>
    </lineage>
</organism>
<dbReference type="InterPro" id="IPR029058">
    <property type="entry name" value="AB_hydrolase_fold"/>
</dbReference>
<dbReference type="Pfam" id="PF12697">
    <property type="entry name" value="Abhydrolase_6"/>
    <property type="match status" value="1"/>
</dbReference>